<protein>
    <recommendedName>
        <fullName evidence="4">Lipoprotein</fullName>
    </recommendedName>
</protein>
<name>A0ABM9AGT5_9GAMM</name>
<feature type="signal peptide" evidence="1">
    <location>
        <begin position="1"/>
        <end position="24"/>
    </location>
</feature>
<sequence>MTSKTLTAALLLLLVGGCAEFKQAGHDIGHGTRDAAREIGHASRDAAKAVSKGTARVWDDVMDDEPQTAAK</sequence>
<proteinExistence type="predicted"/>
<evidence type="ECO:0000313" key="2">
    <source>
        <dbReference type="EMBL" id="CAH0991960.1"/>
    </source>
</evidence>
<keyword evidence="1" id="KW-0732">Signal</keyword>
<keyword evidence="3" id="KW-1185">Reference proteome</keyword>
<gene>
    <name evidence="2" type="ORF">SIN8267_02075</name>
</gene>
<evidence type="ECO:0008006" key="4">
    <source>
        <dbReference type="Google" id="ProtNLM"/>
    </source>
</evidence>
<evidence type="ECO:0000256" key="1">
    <source>
        <dbReference type="SAM" id="SignalP"/>
    </source>
</evidence>
<reference evidence="2" key="1">
    <citation type="submission" date="2021-12" db="EMBL/GenBank/DDBJ databases">
        <authorList>
            <person name="Rodrigo-Torres L."/>
            <person name="Arahal R. D."/>
            <person name="Lucena T."/>
        </authorList>
    </citation>
    <scope>NUCLEOTIDE SEQUENCE</scope>
    <source>
        <strain evidence="2">CECT 8267</strain>
    </source>
</reference>
<comment type="caution">
    <text evidence="2">The sequence shown here is derived from an EMBL/GenBank/DDBJ whole genome shotgun (WGS) entry which is preliminary data.</text>
</comment>
<evidence type="ECO:0000313" key="3">
    <source>
        <dbReference type="Proteomes" id="UP000838100"/>
    </source>
</evidence>
<accession>A0ABM9AGT5</accession>
<dbReference type="PROSITE" id="PS51257">
    <property type="entry name" value="PROKAR_LIPOPROTEIN"/>
    <property type="match status" value="1"/>
</dbReference>
<dbReference type="RefSeq" id="WP_237444659.1">
    <property type="nucleotide sequence ID" value="NZ_CAKLPX010000002.1"/>
</dbReference>
<organism evidence="2 3">
    <name type="scientific">Sinobacterium norvegicum</name>
    <dbReference type="NCBI Taxonomy" id="1641715"/>
    <lineage>
        <taxon>Bacteria</taxon>
        <taxon>Pseudomonadati</taxon>
        <taxon>Pseudomonadota</taxon>
        <taxon>Gammaproteobacteria</taxon>
        <taxon>Cellvibrionales</taxon>
        <taxon>Spongiibacteraceae</taxon>
        <taxon>Sinobacterium</taxon>
    </lineage>
</organism>
<dbReference type="EMBL" id="CAKLPX010000002">
    <property type="protein sequence ID" value="CAH0991960.1"/>
    <property type="molecule type" value="Genomic_DNA"/>
</dbReference>
<feature type="chain" id="PRO_5046372159" description="Lipoprotein" evidence="1">
    <location>
        <begin position="25"/>
        <end position="71"/>
    </location>
</feature>
<dbReference type="Proteomes" id="UP000838100">
    <property type="component" value="Unassembled WGS sequence"/>
</dbReference>